<dbReference type="OrthoDB" id="10060729at2759"/>
<protein>
    <submittedName>
        <fullName evidence="1">Uncharacterized protein</fullName>
    </submittedName>
</protein>
<name>A0A6G0ZPN3_APHCR</name>
<dbReference type="EMBL" id="VUJU01000051">
    <property type="protein sequence ID" value="KAF0773527.1"/>
    <property type="molecule type" value="Genomic_DNA"/>
</dbReference>
<sequence>MILKTLYDENYVSRWPVIIYDVLFAHRIVCHESTKYSPFFLLYNLEPTLTMDITSEEIANLSNDIKEDAILKEGDANILCIEVD</sequence>
<proteinExistence type="predicted"/>
<dbReference type="Proteomes" id="UP000478052">
    <property type="component" value="Unassembled WGS sequence"/>
</dbReference>
<evidence type="ECO:0000313" key="1">
    <source>
        <dbReference type="EMBL" id="KAF0773527.1"/>
    </source>
</evidence>
<evidence type="ECO:0000313" key="2">
    <source>
        <dbReference type="Proteomes" id="UP000478052"/>
    </source>
</evidence>
<dbReference type="AlphaFoldDB" id="A0A6G0ZPN3"/>
<dbReference type="Gene3D" id="3.30.420.10">
    <property type="entry name" value="Ribonuclease H-like superfamily/Ribonuclease H"/>
    <property type="match status" value="1"/>
</dbReference>
<organism evidence="1 2">
    <name type="scientific">Aphis craccivora</name>
    <name type="common">Cowpea aphid</name>
    <dbReference type="NCBI Taxonomy" id="307492"/>
    <lineage>
        <taxon>Eukaryota</taxon>
        <taxon>Metazoa</taxon>
        <taxon>Ecdysozoa</taxon>
        <taxon>Arthropoda</taxon>
        <taxon>Hexapoda</taxon>
        <taxon>Insecta</taxon>
        <taxon>Pterygota</taxon>
        <taxon>Neoptera</taxon>
        <taxon>Paraneoptera</taxon>
        <taxon>Hemiptera</taxon>
        <taxon>Sternorrhyncha</taxon>
        <taxon>Aphidomorpha</taxon>
        <taxon>Aphidoidea</taxon>
        <taxon>Aphididae</taxon>
        <taxon>Aphidini</taxon>
        <taxon>Aphis</taxon>
        <taxon>Aphis</taxon>
    </lineage>
</organism>
<keyword evidence="2" id="KW-1185">Reference proteome</keyword>
<accession>A0A6G0ZPN3</accession>
<gene>
    <name evidence="1" type="ORF">FWK35_00004696</name>
</gene>
<comment type="caution">
    <text evidence="1">The sequence shown here is derived from an EMBL/GenBank/DDBJ whole genome shotgun (WGS) entry which is preliminary data.</text>
</comment>
<dbReference type="GO" id="GO:0003676">
    <property type="term" value="F:nucleic acid binding"/>
    <property type="evidence" value="ECO:0007669"/>
    <property type="project" value="InterPro"/>
</dbReference>
<dbReference type="InterPro" id="IPR036397">
    <property type="entry name" value="RNaseH_sf"/>
</dbReference>
<reference evidence="1 2" key="1">
    <citation type="submission" date="2019-08" db="EMBL/GenBank/DDBJ databases">
        <title>Whole genome of Aphis craccivora.</title>
        <authorList>
            <person name="Voronova N.V."/>
            <person name="Shulinski R.S."/>
            <person name="Bandarenka Y.V."/>
            <person name="Zhorov D.G."/>
            <person name="Warner D."/>
        </authorList>
    </citation>
    <scope>NUCLEOTIDE SEQUENCE [LARGE SCALE GENOMIC DNA]</scope>
    <source>
        <strain evidence="1">180601</strain>
        <tissue evidence="1">Whole Body</tissue>
    </source>
</reference>